<comment type="caution">
    <text evidence="10">The sequence shown here is derived from an EMBL/GenBank/DDBJ whole genome shotgun (WGS) entry which is preliminary data.</text>
</comment>
<feature type="domain" description="Lycopene cyclase" evidence="9">
    <location>
        <begin position="5"/>
        <end position="94"/>
    </location>
</feature>
<evidence type="ECO:0000256" key="3">
    <source>
        <dbReference type="ARBA" id="ARBA00022692"/>
    </source>
</evidence>
<evidence type="ECO:0000256" key="5">
    <source>
        <dbReference type="ARBA" id="ARBA00022989"/>
    </source>
</evidence>
<dbReference type="Proteomes" id="UP001183176">
    <property type="component" value="Unassembled WGS sequence"/>
</dbReference>
<keyword evidence="3 8" id="KW-0812">Transmembrane</keyword>
<comment type="pathway">
    <text evidence="2">Carotenoid biosynthesis.</text>
</comment>
<keyword evidence="5 8" id="KW-1133">Transmembrane helix</keyword>
<dbReference type="NCBIfam" id="TIGR03462">
    <property type="entry name" value="CarR_dom_SF"/>
    <property type="match status" value="1"/>
</dbReference>
<name>A0ABU2JAN7_9ACTN</name>
<feature type="transmembrane region" description="Helical" evidence="8">
    <location>
        <begin position="6"/>
        <end position="24"/>
    </location>
</feature>
<keyword evidence="11" id="KW-1185">Reference proteome</keyword>
<evidence type="ECO:0000256" key="2">
    <source>
        <dbReference type="ARBA" id="ARBA00004829"/>
    </source>
</evidence>
<evidence type="ECO:0000313" key="10">
    <source>
        <dbReference type="EMBL" id="MDT0261338.1"/>
    </source>
</evidence>
<feature type="transmembrane region" description="Helical" evidence="8">
    <location>
        <begin position="36"/>
        <end position="55"/>
    </location>
</feature>
<dbReference type="EMBL" id="JAVREH010000007">
    <property type="protein sequence ID" value="MDT0261338.1"/>
    <property type="molecule type" value="Genomic_DNA"/>
</dbReference>
<keyword evidence="4" id="KW-0125">Carotenoid biosynthesis</keyword>
<evidence type="ECO:0000259" key="9">
    <source>
        <dbReference type="Pfam" id="PF18916"/>
    </source>
</evidence>
<evidence type="ECO:0000256" key="7">
    <source>
        <dbReference type="ARBA" id="ARBA00023235"/>
    </source>
</evidence>
<proteinExistence type="predicted"/>
<comment type="subcellular location">
    <subcellularLocation>
        <location evidence="1">Membrane</location>
        <topology evidence="1">Multi-pass membrane protein</topology>
    </subcellularLocation>
</comment>
<evidence type="ECO:0000256" key="6">
    <source>
        <dbReference type="ARBA" id="ARBA00023136"/>
    </source>
</evidence>
<feature type="transmembrane region" description="Helical" evidence="8">
    <location>
        <begin position="79"/>
        <end position="96"/>
    </location>
</feature>
<sequence>MRHLTYLAVLAGCLLGTAPLELVLRTRVYTRWRRLVLALVPGFLLGAAWDVYAVGRHQWSFDWSYLAGVRLGGLPLEELLFFVVVPVCAVLTLEAVRRCRPNWLIGDEPSAPPDRP</sequence>
<evidence type="ECO:0000256" key="1">
    <source>
        <dbReference type="ARBA" id="ARBA00004141"/>
    </source>
</evidence>
<evidence type="ECO:0000256" key="8">
    <source>
        <dbReference type="SAM" id="Phobius"/>
    </source>
</evidence>
<evidence type="ECO:0000313" key="11">
    <source>
        <dbReference type="Proteomes" id="UP001183176"/>
    </source>
</evidence>
<dbReference type="Pfam" id="PF18916">
    <property type="entry name" value="Lycopene_cyc"/>
    <property type="match status" value="1"/>
</dbReference>
<dbReference type="InterPro" id="IPR017825">
    <property type="entry name" value="Lycopene_cyclase_dom"/>
</dbReference>
<dbReference type="RefSeq" id="WP_311422494.1">
    <property type="nucleotide sequence ID" value="NZ_JAVREH010000007.1"/>
</dbReference>
<evidence type="ECO:0000256" key="4">
    <source>
        <dbReference type="ARBA" id="ARBA00022746"/>
    </source>
</evidence>
<protein>
    <submittedName>
        <fullName evidence="10">Lycopene cyclase domain-containing protein</fullName>
    </submittedName>
</protein>
<accession>A0ABU2JAN7</accession>
<reference evidence="11" key="1">
    <citation type="submission" date="2023-07" db="EMBL/GenBank/DDBJ databases">
        <title>30 novel species of actinomycetes from the DSMZ collection.</title>
        <authorList>
            <person name="Nouioui I."/>
        </authorList>
    </citation>
    <scope>NUCLEOTIDE SEQUENCE [LARGE SCALE GENOMIC DNA]</scope>
    <source>
        <strain evidence="11">DSM 44399</strain>
    </source>
</reference>
<organism evidence="10 11">
    <name type="scientific">Jatrophihabitans lederbergiae</name>
    <dbReference type="NCBI Taxonomy" id="3075547"/>
    <lineage>
        <taxon>Bacteria</taxon>
        <taxon>Bacillati</taxon>
        <taxon>Actinomycetota</taxon>
        <taxon>Actinomycetes</taxon>
        <taxon>Jatrophihabitantales</taxon>
        <taxon>Jatrophihabitantaceae</taxon>
        <taxon>Jatrophihabitans</taxon>
    </lineage>
</organism>
<keyword evidence="6 8" id="KW-0472">Membrane</keyword>
<keyword evidence="7" id="KW-0413">Isomerase</keyword>
<gene>
    <name evidence="10" type="ORF">RM423_08010</name>
</gene>